<organism evidence="4">
    <name type="scientific">Sesamum radiatum</name>
    <name type="common">Black benniseed</name>
    <dbReference type="NCBI Taxonomy" id="300843"/>
    <lineage>
        <taxon>Eukaryota</taxon>
        <taxon>Viridiplantae</taxon>
        <taxon>Streptophyta</taxon>
        <taxon>Embryophyta</taxon>
        <taxon>Tracheophyta</taxon>
        <taxon>Spermatophyta</taxon>
        <taxon>Magnoliopsida</taxon>
        <taxon>eudicotyledons</taxon>
        <taxon>Gunneridae</taxon>
        <taxon>Pentapetalae</taxon>
        <taxon>asterids</taxon>
        <taxon>lamiids</taxon>
        <taxon>Lamiales</taxon>
        <taxon>Pedaliaceae</taxon>
        <taxon>Sesamum</taxon>
    </lineage>
</organism>
<protein>
    <recommendedName>
        <fullName evidence="5">Reverse transcriptase domain-containing protein</fullName>
    </recommendedName>
</protein>
<dbReference type="SUPFAM" id="SSF56672">
    <property type="entry name" value="DNA/RNA polymerases"/>
    <property type="match status" value="1"/>
</dbReference>
<dbReference type="InterPro" id="IPR043502">
    <property type="entry name" value="DNA/RNA_pol_sf"/>
</dbReference>
<dbReference type="CDD" id="cd01650">
    <property type="entry name" value="RT_nLTR_like"/>
    <property type="match status" value="1"/>
</dbReference>
<dbReference type="EMBL" id="JACGWJ010001236">
    <property type="protein sequence ID" value="KAL0283740.1"/>
    <property type="molecule type" value="Genomic_DNA"/>
</dbReference>
<feature type="compositionally biased region" description="Polar residues" evidence="1">
    <location>
        <begin position="1"/>
        <end position="17"/>
    </location>
</feature>
<dbReference type="SUPFAM" id="SSF56219">
    <property type="entry name" value="DNase I-like"/>
    <property type="match status" value="1"/>
</dbReference>
<evidence type="ECO:0000256" key="1">
    <source>
        <dbReference type="SAM" id="MobiDB-lite"/>
    </source>
</evidence>
<gene>
    <name evidence="4" type="ORF">Sradi_7218500</name>
</gene>
<dbReference type="PANTHER" id="PTHR33116">
    <property type="entry name" value="REVERSE TRANSCRIPTASE ZINC-BINDING DOMAIN-CONTAINING PROTEIN-RELATED-RELATED"/>
    <property type="match status" value="1"/>
</dbReference>
<proteinExistence type="predicted"/>
<evidence type="ECO:0000259" key="3">
    <source>
        <dbReference type="Pfam" id="PF14111"/>
    </source>
</evidence>
<sequence length="1442" mass="161622">MLSSLTPSTHTGFQDSTIPPEDGDPDGGGDAGDPLGSVRPVSMEDRIRQDFNFSEFYSLATRGSIADDTTEQSPQDSQEVPREVPSQSSPVPAPEVFVGNVKLSMELGDTIADAFLNSSRKTLRFIPPSTQNDEIIIKPTPAMVAQGSRRWQSTAVGYFLGRRPYFPQLEAFARANWKGLQQVSATANGFFFFRFKTAAYMEEVIEEGPWLFQGQPVVLQPWEQGMSLRRQKHLQVPVWVRIRHLPMEYWTEDGLSAVASGIGTPLYTDKITKNCLRLDFARVCALLLAGTHGGELPETRMTKQRAPITVYVQKRQSKVGERPGEQDDEVAPIVDQVALTGDTCPSRRVDEVGGDVAKLPTTHYQNITPSAEEAMAPAISLHSKGKEIIVYNPFAVLGSEDNDLVPSNVFRSAGPKISSPAVAQLVRDRGIQFVGLLETRVRRSNVQAVRAGLLPNWAWFDDYAGPGGRIWLAWDELEVSVEVLMVGEQFIHCRLGNKRTSANCLISVVYGECDPIRRRLLWVDLLTASATIGDSPWCALGDFNIVIDESESCGGSAEVSHAMAEFREFIMDAGLIHLPFTGCPFTWHNCSSGRRSLWRRLDRALVNDIWLNRWPHSTYLSALPMTSDHSPLILLGAERRPVGGVFRFDNFLANQPGFLFSVRQVWRNRIFGTAMYGVTRKLRALKAVFRAQRKAKGDLAQNVCLAQALMEKAQALFDEFKDDILLQLVQWCRTVYCKAVLMEDTMLRQRAKLRWLKDGDRCSKAFFRKINATRAKLRVFQITNSAGDVLTMADQVVSEFLSYYETLLGGERQNRALNLDFLQPYLKHTLSSEEAAALILPISAEEIKEAFFDIADDSAPGPDGYTSVFFKKAWPEIGEDVCAAVNEFFVSGRLLKQINATVLVLIPKLQMPTRVSDFRPIACCNVLYKAISKILVKRMHKVLHKLIDYSQTAFVPGRSIADNIMLAQELLSGSMGFLKGPKGIRQGDPSSPYLFVLVMELFHVLFQLRVQSEGDFQFHWKCEELGILNLCFADDVLLFCAGDVPSVRRIKAVLDEFAALSGLLVNPTKSTVILSKAIRSERQELLDILGFQEGCLPIKYLGVPLTASRLSVADCQPMLDKVASRLAGWSHLNLSLAGRAQLLKSVLGSLHVYWSSVFFLPKSIVMSLEQKMRSFLWKGSTGTGMVKVSWEQVCRPTEEGGLGIRRVLHMNVALMLKQVWRIIQEEPTSIWVAWVRRYRLRNQTLWTVNTVSASWCWRKLVKASLLLKEGLVYRVGDGLKFRLWTDLWHPRGPLIKQFPRGPTITGLPVDSWLVTVIHQGQWCWPSASDFDIQSIMADLPAIYPLQPDQVLWKTGTFSTQSLLQFLQPAAPRVIWHQLFGGKFGLPRHEFILWLAILERLSTMDRVWASPMGQQCVLCGGNRGSLTAISSFTAPFLGAVWIF</sequence>
<dbReference type="InterPro" id="IPR000477">
    <property type="entry name" value="RT_dom"/>
</dbReference>
<feature type="domain" description="DUF4283" evidence="3">
    <location>
        <begin position="150"/>
        <end position="226"/>
    </location>
</feature>
<evidence type="ECO:0000259" key="2">
    <source>
        <dbReference type="Pfam" id="PF00078"/>
    </source>
</evidence>
<accession>A0AAW2INR9</accession>
<dbReference type="PANTHER" id="PTHR33116:SF78">
    <property type="entry name" value="OS12G0587133 PROTEIN"/>
    <property type="match status" value="1"/>
</dbReference>
<dbReference type="Pfam" id="PF14111">
    <property type="entry name" value="DUF4283"/>
    <property type="match status" value="1"/>
</dbReference>
<reference evidence="4" key="2">
    <citation type="journal article" date="2024" name="Plant">
        <title>Genomic evolution and insights into agronomic trait innovations of Sesamum species.</title>
        <authorList>
            <person name="Miao H."/>
            <person name="Wang L."/>
            <person name="Qu L."/>
            <person name="Liu H."/>
            <person name="Sun Y."/>
            <person name="Le M."/>
            <person name="Wang Q."/>
            <person name="Wei S."/>
            <person name="Zheng Y."/>
            <person name="Lin W."/>
            <person name="Duan Y."/>
            <person name="Cao H."/>
            <person name="Xiong S."/>
            <person name="Wang X."/>
            <person name="Wei L."/>
            <person name="Li C."/>
            <person name="Ma Q."/>
            <person name="Ju M."/>
            <person name="Zhao R."/>
            <person name="Li G."/>
            <person name="Mu C."/>
            <person name="Tian Q."/>
            <person name="Mei H."/>
            <person name="Zhang T."/>
            <person name="Gao T."/>
            <person name="Zhang H."/>
        </authorList>
    </citation>
    <scope>NUCLEOTIDE SEQUENCE</scope>
    <source>
        <strain evidence="4">G02</strain>
    </source>
</reference>
<dbReference type="InterPro" id="IPR036691">
    <property type="entry name" value="Endo/exonu/phosph_ase_sf"/>
</dbReference>
<dbReference type="Gene3D" id="3.60.10.10">
    <property type="entry name" value="Endonuclease/exonuclease/phosphatase"/>
    <property type="match status" value="1"/>
</dbReference>
<feature type="domain" description="Reverse transcriptase" evidence="2">
    <location>
        <begin position="979"/>
        <end position="1104"/>
    </location>
</feature>
<feature type="region of interest" description="Disordered" evidence="1">
    <location>
        <begin position="63"/>
        <end position="93"/>
    </location>
</feature>
<dbReference type="Pfam" id="PF00078">
    <property type="entry name" value="RVT_1"/>
    <property type="match status" value="2"/>
</dbReference>
<evidence type="ECO:0000313" key="4">
    <source>
        <dbReference type="EMBL" id="KAL0283740.1"/>
    </source>
</evidence>
<feature type="domain" description="Reverse transcriptase" evidence="2">
    <location>
        <begin position="910"/>
        <end position="966"/>
    </location>
</feature>
<dbReference type="InterPro" id="IPR025558">
    <property type="entry name" value="DUF4283"/>
</dbReference>
<comment type="caution">
    <text evidence="4">The sequence shown here is derived from an EMBL/GenBank/DDBJ whole genome shotgun (WGS) entry which is preliminary data.</text>
</comment>
<name>A0AAW2INR9_SESRA</name>
<evidence type="ECO:0008006" key="5">
    <source>
        <dbReference type="Google" id="ProtNLM"/>
    </source>
</evidence>
<reference evidence="4" key="1">
    <citation type="submission" date="2020-06" db="EMBL/GenBank/DDBJ databases">
        <authorList>
            <person name="Li T."/>
            <person name="Hu X."/>
            <person name="Zhang T."/>
            <person name="Song X."/>
            <person name="Zhang H."/>
            <person name="Dai N."/>
            <person name="Sheng W."/>
            <person name="Hou X."/>
            <person name="Wei L."/>
        </authorList>
    </citation>
    <scope>NUCLEOTIDE SEQUENCE</scope>
    <source>
        <strain evidence="4">G02</strain>
        <tissue evidence="4">Leaf</tissue>
    </source>
</reference>
<feature type="region of interest" description="Disordered" evidence="1">
    <location>
        <begin position="1"/>
        <end position="43"/>
    </location>
</feature>